<dbReference type="PANTHER" id="PTHR35332">
    <property type="entry name" value="REGULATION OF ENOLASE PROTEIN 1"/>
    <property type="match status" value="1"/>
</dbReference>
<dbReference type="Pfam" id="PF07081">
    <property type="entry name" value="DUF1349"/>
    <property type="match status" value="1"/>
</dbReference>
<protein>
    <submittedName>
        <fullName evidence="1">DUF1349 domain-containing protein</fullName>
    </submittedName>
</protein>
<dbReference type="Gene3D" id="2.60.120.200">
    <property type="match status" value="1"/>
</dbReference>
<dbReference type="InterPro" id="IPR009784">
    <property type="entry name" value="DUF1349"/>
</dbReference>
<reference evidence="1 2" key="1">
    <citation type="submission" date="2024-09" db="EMBL/GenBank/DDBJ databases">
        <authorList>
            <person name="Sun Q."/>
            <person name="Mori K."/>
        </authorList>
    </citation>
    <scope>NUCLEOTIDE SEQUENCE [LARGE SCALE GENOMIC DNA]</scope>
    <source>
        <strain evidence="1 2">CCM 8545</strain>
    </source>
</reference>
<accession>A0ABV6C8I8</accession>
<proteinExistence type="predicted"/>
<dbReference type="SUPFAM" id="SSF49899">
    <property type="entry name" value="Concanavalin A-like lectins/glucanases"/>
    <property type="match status" value="1"/>
</dbReference>
<dbReference type="Proteomes" id="UP001589758">
    <property type="component" value="Unassembled WGS sequence"/>
</dbReference>
<organism evidence="1 2">
    <name type="scientific">Thorsellia kenyensis</name>
    <dbReference type="NCBI Taxonomy" id="1549888"/>
    <lineage>
        <taxon>Bacteria</taxon>
        <taxon>Pseudomonadati</taxon>
        <taxon>Pseudomonadota</taxon>
        <taxon>Gammaproteobacteria</taxon>
        <taxon>Enterobacterales</taxon>
        <taxon>Thorselliaceae</taxon>
        <taxon>Thorsellia</taxon>
    </lineage>
</organism>
<dbReference type="PANTHER" id="PTHR35332:SF2">
    <property type="entry name" value="REGULATION OF ENOLASE PROTEIN 1"/>
    <property type="match status" value="1"/>
</dbReference>
<comment type="caution">
    <text evidence="1">The sequence shown here is derived from an EMBL/GenBank/DDBJ whole genome shotgun (WGS) entry which is preliminary data.</text>
</comment>
<dbReference type="InterPro" id="IPR013320">
    <property type="entry name" value="ConA-like_dom_sf"/>
</dbReference>
<gene>
    <name evidence="1" type="ORF">ACFFIT_04095</name>
</gene>
<dbReference type="RefSeq" id="WP_385876382.1">
    <property type="nucleotide sequence ID" value="NZ_JBHLXE010000043.1"/>
</dbReference>
<evidence type="ECO:0000313" key="2">
    <source>
        <dbReference type="Proteomes" id="UP001589758"/>
    </source>
</evidence>
<sequence length="205" mass="23073">MKIIFNNEHINEFDDLFVTKINNPSVVVSEGKFVLKSNPKTDFFVSPDDKYKANNAPLALFEVSNEKPFCFSASISPNFGSTYDAGALFIYEADDAWLKLAFEIDELNKTRIVSVNTRGYSDDCNHEKIDDKSVFLKIASDTNLVGCYYSLNGTDWKLARIFKNKFSEKILMGLTSQSPIGEGCDTAIDSIKFSYETLTNYRLGV</sequence>
<dbReference type="EMBL" id="JBHLXE010000043">
    <property type="protein sequence ID" value="MFC0179285.1"/>
    <property type="molecule type" value="Genomic_DNA"/>
</dbReference>
<evidence type="ECO:0000313" key="1">
    <source>
        <dbReference type="EMBL" id="MFC0179285.1"/>
    </source>
</evidence>
<name>A0ABV6C8I8_9GAMM</name>
<keyword evidence="2" id="KW-1185">Reference proteome</keyword>